<dbReference type="InterPro" id="IPR037465">
    <property type="entry name" value="YlxR"/>
</dbReference>
<dbReference type="Proteomes" id="UP000611762">
    <property type="component" value="Unassembled WGS sequence"/>
</dbReference>
<reference evidence="2" key="1">
    <citation type="submission" date="2020-08" db="EMBL/GenBank/DDBJ databases">
        <title>Genome public.</title>
        <authorList>
            <person name="Liu C."/>
            <person name="Sun Q."/>
        </authorList>
    </citation>
    <scope>NUCLEOTIDE SEQUENCE</scope>
    <source>
        <strain evidence="2">H8</strain>
    </source>
</reference>
<protein>
    <submittedName>
        <fullName evidence="2">YlxR family protein</fullName>
    </submittedName>
</protein>
<accession>A0A926HV63</accession>
<gene>
    <name evidence="2" type="ORF">H8698_10000</name>
</gene>
<dbReference type="PANTHER" id="PTHR34215:SF1">
    <property type="entry name" value="YLXR DOMAIN-CONTAINING PROTEIN"/>
    <property type="match status" value="1"/>
</dbReference>
<proteinExistence type="predicted"/>
<evidence type="ECO:0000313" key="2">
    <source>
        <dbReference type="EMBL" id="MBC8541307.1"/>
    </source>
</evidence>
<name>A0A926HV63_9FIRM</name>
<dbReference type="EMBL" id="JACRSU010000003">
    <property type="protein sequence ID" value="MBC8541307.1"/>
    <property type="molecule type" value="Genomic_DNA"/>
</dbReference>
<feature type="domain" description="YlxR" evidence="1">
    <location>
        <begin position="8"/>
        <end position="80"/>
    </location>
</feature>
<evidence type="ECO:0000259" key="1">
    <source>
        <dbReference type="Pfam" id="PF04296"/>
    </source>
</evidence>
<comment type="caution">
    <text evidence="2">The sequence shown here is derived from an EMBL/GenBank/DDBJ whole genome shotgun (WGS) entry which is preliminary data.</text>
</comment>
<sequence>MGKHIPIRECICCRRKDEKQNYCRIVKTKEGFFVDSTHKKEGRGAYICPACLNDPALLKKRPLDRAFRQKVPEGVYAALADAREGKA</sequence>
<dbReference type="InterPro" id="IPR007393">
    <property type="entry name" value="YlxR_dom"/>
</dbReference>
<keyword evidence="3" id="KW-1185">Reference proteome</keyword>
<dbReference type="SUPFAM" id="SSF64376">
    <property type="entry name" value="YlxR-like"/>
    <property type="match status" value="1"/>
</dbReference>
<dbReference type="Gene3D" id="3.30.1230.10">
    <property type="entry name" value="YlxR-like"/>
    <property type="match status" value="1"/>
</dbReference>
<dbReference type="PANTHER" id="PTHR34215">
    <property type="entry name" value="BLL0784 PROTEIN"/>
    <property type="match status" value="1"/>
</dbReference>
<dbReference type="InterPro" id="IPR035931">
    <property type="entry name" value="YlxR-like_sf"/>
</dbReference>
<organism evidence="2 3">
    <name type="scientific">Congzhengia minquanensis</name>
    <dbReference type="NCBI Taxonomy" id="2763657"/>
    <lineage>
        <taxon>Bacteria</taxon>
        <taxon>Bacillati</taxon>
        <taxon>Bacillota</taxon>
        <taxon>Clostridia</taxon>
        <taxon>Eubacteriales</taxon>
        <taxon>Oscillospiraceae</taxon>
        <taxon>Congzhengia</taxon>
    </lineage>
</organism>
<evidence type="ECO:0000313" key="3">
    <source>
        <dbReference type="Proteomes" id="UP000611762"/>
    </source>
</evidence>
<dbReference type="AlphaFoldDB" id="A0A926HV63"/>
<dbReference type="RefSeq" id="WP_249313357.1">
    <property type="nucleotide sequence ID" value="NZ_JACRSU010000003.1"/>
</dbReference>
<dbReference type="Pfam" id="PF04296">
    <property type="entry name" value="YlxR"/>
    <property type="match status" value="1"/>
</dbReference>